<evidence type="ECO:0000313" key="5">
    <source>
        <dbReference type="Proteomes" id="UP001497623"/>
    </source>
</evidence>
<organism evidence="4 5">
    <name type="scientific">Meganyctiphanes norvegica</name>
    <name type="common">Northern krill</name>
    <name type="synonym">Thysanopoda norvegica</name>
    <dbReference type="NCBI Taxonomy" id="48144"/>
    <lineage>
        <taxon>Eukaryota</taxon>
        <taxon>Metazoa</taxon>
        <taxon>Ecdysozoa</taxon>
        <taxon>Arthropoda</taxon>
        <taxon>Crustacea</taxon>
        <taxon>Multicrustacea</taxon>
        <taxon>Malacostraca</taxon>
        <taxon>Eumalacostraca</taxon>
        <taxon>Eucarida</taxon>
        <taxon>Euphausiacea</taxon>
        <taxon>Euphausiidae</taxon>
        <taxon>Meganyctiphanes</taxon>
    </lineage>
</organism>
<evidence type="ECO:0000259" key="3">
    <source>
        <dbReference type="PROSITE" id="PS50158"/>
    </source>
</evidence>
<dbReference type="GO" id="GO:0003676">
    <property type="term" value="F:nucleic acid binding"/>
    <property type="evidence" value="ECO:0007669"/>
    <property type="project" value="InterPro"/>
</dbReference>
<feature type="domain" description="CCHC-type" evidence="3">
    <location>
        <begin position="39"/>
        <end position="52"/>
    </location>
</feature>
<name>A0AAV2QPG7_MEGNR</name>
<dbReference type="AlphaFoldDB" id="A0AAV2QPG7"/>
<proteinExistence type="predicted"/>
<keyword evidence="1" id="KW-0862">Zinc</keyword>
<dbReference type="Proteomes" id="UP001497623">
    <property type="component" value="Unassembled WGS sequence"/>
</dbReference>
<evidence type="ECO:0000313" key="4">
    <source>
        <dbReference type="EMBL" id="CAL4091077.1"/>
    </source>
</evidence>
<evidence type="ECO:0000256" key="1">
    <source>
        <dbReference type="PROSITE-ProRule" id="PRU00047"/>
    </source>
</evidence>
<accession>A0AAV2QPG7</accession>
<dbReference type="InterPro" id="IPR001878">
    <property type="entry name" value="Znf_CCHC"/>
</dbReference>
<dbReference type="EMBL" id="CAXKWB010008448">
    <property type="protein sequence ID" value="CAL4091077.1"/>
    <property type="molecule type" value="Genomic_DNA"/>
</dbReference>
<keyword evidence="1" id="KW-0863">Zinc-finger</keyword>
<feature type="region of interest" description="Disordered" evidence="2">
    <location>
        <begin position="177"/>
        <end position="229"/>
    </location>
</feature>
<keyword evidence="1" id="KW-0479">Metal-binding</keyword>
<dbReference type="GO" id="GO:0008270">
    <property type="term" value="F:zinc ion binding"/>
    <property type="evidence" value="ECO:0007669"/>
    <property type="project" value="UniProtKB-KW"/>
</dbReference>
<sequence>MQSYVDPLKRVRLTQCHQCYSWDGHLRPQCDKLGQEQLCFKCGETGHKPSQCVKEPCCLNCEGDHPVTARCCTIYKAELEIVLRDLKNQTITEYQDSRVSQTHQEIEQDASAPPQVTDSTRDLLDAAALACGGPDDFAHSLYSLIKASTPIKKDPPAVSLAYDCLLDESIDSNGIVESTQPIEAPPPNDTHQIAPTGPDEFSQPKEAPPPKATHQNAPVNPPSKKKAKVTFQEDQIDQVKKCPWRLFQLNKTGIPTHIPVNEFNSGNRERGNIELIFITDNDTQQCSTSYIETTPKGDNLHRCPIEVDIILWFSENRAKLSIDMKKGGRLLDSDFDHSTVINHEPGTDQISIKTGNRTWTLKTKPSPNGPSPYTENAKFHLENAKSRMRKHGPMGFL</sequence>
<gene>
    <name evidence="4" type="ORF">MNOR_LOCUS14246</name>
</gene>
<dbReference type="PROSITE" id="PS50158">
    <property type="entry name" value="ZF_CCHC"/>
    <property type="match status" value="1"/>
</dbReference>
<keyword evidence="5" id="KW-1185">Reference proteome</keyword>
<evidence type="ECO:0000256" key="2">
    <source>
        <dbReference type="SAM" id="MobiDB-lite"/>
    </source>
</evidence>
<reference evidence="4 5" key="1">
    <citation type="submission" date="2024-05" db="EMBL/GenBank/DDBJ databases">
        <authorList>
            <person name="Wallberg A."/>
        </authorList>
    </citation>
    <scope>NUCLEOTIDE SEQUENCE [LARGE SCALE GENOMIC DNA]</scope>
</reference>
<comment type="caution">
    <text evidence="4">The sequence shown here is derived from an EMBL/GenBank/DDBJ whole genome shotgun (WGS) entry which is preliminary data.</text>
</comment>
<protein>
    <recommendedName>
        <fullName evidence="3">CCHC-type domain-containing protein</fullName>
    </recommendedName>
</protein>